<evidence type="ECO:0000313" key="3">
    <source>
        <dbReference type="Proteomes" id="UP000192391"/>
    </source>
</evidence>
<dbReference type="AlphaFoldDB" id="A0AAC9QXU1"/>
<evidence type="ECO:0000259" key="1">
    <source>
        <dbReference type="Pfam" id="PF00534"/>
    </source>
</evidence>
<name>A0AAC9QXU1_EUBLI</name>
<dbReference type="PANTHER" id="PTHR45947">
    <property type="entry name" value="SULFOQUINOVOSYL TRANSFERASE SQD2"/>
    <property type="match status" value="1"/>
</dbReference>
<dbReference type="RefSeq" id="WP_038351368.1">
    <property type="nucleotide sequence ID" value="NZ_CP019962.1"/>
</dbReference>
<sequence length="377" mass="43945">MKKIKILVVDYGNVNGGIENFIFNVFKGIDKTKIQIDFLVYNNECYNEKLLISEGSEIYHTNKPRENYFKCKKYIKSFFIRNSNKYNFIWLQTCSASSIFAHKLAHKYTTAKVITHAHASKSEAKNFICEIIINFLSRVNQKKLLKVSDYYFACSKNAGMYLFGKKIIYNNHFHIIKNGIFVDKFRYSEERRKKIRRELNLNDKDFVVGNVGRITAIKNHDFLIKIFLKILEYKPNSTLLIIGNGDLEIKIKHKIKQLGLEPKVKLLGEKENVNEYLNTMDFFVFPSKFEGLGIAVIEAQASGLPCLITSNLPKELYITDIIYSKSLKEGPENWAKEILKISINKKRNYYYKYAIKSGFDIETTIKELEKFFINIAN</sequence>
<dbReference type="PANTHER" id="PTHR45947:SF3">
    <property type="entry name" value="SULFOQUINOVOSYL TRANSFERASE SQD2"/>
    <property type="match status" value="1"/>
</dbReference>
<proteinExistence type="predicted"/>
<evidence type="ECO:0000313" key="2">
    <source>
        <dbReference type="EMBL" id="ARD67583.1"/>
    </source>
</evidence>
<protein>
    <recommendedName>
        <fullName evidence="1">Glycosyl transferase family 1 domain-containing protein</fullName>
    </recommendedName>
</protein>
<gene>
    <name evidence="2" type="ORF">B2M23_19465</name>
</gene>
<dbReference type="Proteomes" id="UP000192391">
    <property type="component" value="Chromosome"/>
</dbReference>
<dbReference type="EMBL" id="CP019962">
    <property type="protein sequence ID" value="ARD67583.1"/>
    <property type="molecule type" value="Genomic_DNA"/>
</dbReference>
<organism evidence="2 3">
    <name type="scientific">Eubacterium limosum</name>
    <dbReference type="NCBI Taxonomy" id="1736"/>
    <lineage>
        <taxon>Bacteria</taxon>
        <taxon>Bacillati</taxon>
        <taxon>Bacillota</taxon>
        <taxon>Clostridia</taxon>
        <taxon>Eubacteriales</taxon>
        <taxon>Eubacteriaceae</taxon>
        <taxon>Eubacterium</taxon>
    </lineage>
</organism>
<feature type="domain" description="Glycosyl transferase family 1" evidence="1">
    <location>
        <begin position="192"/>
        <end position="356"/>
    </location>
</feature>
<dbReference type="KEGG" id="elim:B2M23_19465"/>
<dbReference type="Pfam" id="PF00534">
    <property type="entry name" value="Glycos_transf_1"/>
    <property type="match status" value="1"/>
</dbReference>
<dbReference type="Gene3D" id="3.40.50.2000">
    <property type="entry name" value="Glycogen Phosphorylase B"/>
    <property type="match status" value="2"/>
</dbReference>
<dbReference type="InterPro" id="IPR050194">
    <property type="entry name" value="Glycosyltransferase_grp1"/>
</dbReference>
<dbReference type="SUPFAM" id="SSF53756">
    <property type="entry name" value="UDP-Glycosyltransferase/glycogen phosphorylase"/>
    <property type="match status" value="1"/>
</dbReference>
<dbReference type="InterPro" id="IPR001296">
    <property type="entry name" value="Glyco_trans_1"/>
</dbReference>
<dbReference type="GO" id="GO:0016757">
    <property type="term" value="F:glycosyltransferase activity"/>
    <property type="evidence" value="ECO:0007669"/>
    <property type="project" value="InterPro"/>
</dbReference>
<reference evidence="3" key="1">
    <citation type="journal article" date="2017" name="Sci. Rep.">
        <title>Determination of the Genome and Primary Transcriptome of Syngas Fermenting Eubacterium limosum ATCC 8486.</title>
        <authorList>
            <person name="Song Y."/>
            <person name="Shin J."/>
            <person name="Jeong Y."/>
            <person name="Jin S."/>
            <person name="Lee J.K."/>
            <person name="Kim D.R."/>
            <person name="Kim S.C."/>
            <person name="Cho S."/>
            <person name="Cho B.K."/>
        </authorList>
    </citation>
    <scope>NUCLEOTIDE SEQUENCE [LARGE SCALE GENOMIC DNA]</scope>
    <source>
        <strain evidence="3">ATCC 8486</strain>
    </source>
</reference>
<accession>A0AAC9QXU1</accession>